<dbReference type="InterPro" id="IPR027417">
    <property type="entry name" value="P-loop_NTPase"/>
</dbReference>
<dbReference type="AlphaFoldDB" id="A0A1E3UM50"/>
<dbReference type="Proteomes" id="UP000094271">
    <property type="component" value="Unassembled WGS sequence"/>
</dbReference>
<organism evidence="1 2">
    <name type="scientific">Eisenbergiella tayi</name>
    <dbReference type="NCBI Taxonomy" id="1432052"/>
    <lineage>
        <taxon>Bacteria</taxon>
        <taxon>Bacillati</taxon>
        <taxon>Bacillota</taxon>
        <taxon>Clostridia</taxon>
        <taxon>Lachnospirales</taxon>
        <taxon>Lachnospiraceae</taxon>
        <taxon>Eisenbergiella</taxon>
    </lineage>
</organism>
<dbReference type="Gene3D" id="3.40.50.300">
    <property type="entry name" value="P-loop containing nucleotide triphosphate hydrolases"/>
    <property type="match status" value="1"/>
</dbReference>
<reference evidence="1 2" key="1">
    <citation type="submission" date="2016-08" db="EMBL/GenBank/DDBJ databases">
        <authorList>
            <person name="Seilhamer J.J."/>
        </authorList>
    </citation>
    <scope>NUCLEOTIDE SEQUENCE [LARGE SCALE GENOMIC DNA]</scope>
    <source>
        <strain evidence="1 2">NML150140-1</strain>
    </source>
</reference>
<dbReference type="EMBL" id="MEHA01000003">
    <property type="protein sequence ID" value="ODR54121.1"/>
    <property type="molecule type" value="Genomic_DNA"/>
</dbReference>
<sequence length="74" mass="8461">MIFEEPPSGGFSRAIWLEYANQLKYKGGDSSGTNITALSENDFGPYRRRMQLIFQDPYASLNPRMTVRDIVADR</sequence>
<evidence type="ECO:0000313" key="2">
    <source>
        <dbReference type="Proteomes" id="UP000094271"/>
    </source>
</evidence>
<name>A0A1E3UM50_9FIRM</name>
<evidence type="ECO:0000313" key="1">
    <source>
        <dbReference type="EMBL" id="ODR54121.1"/>
    </source>
</evidence>
<evidence type="ECO:0008006" key="3">
    <source>
        <dbReference type="Google" id="ProtNLM"/>
    </source>
</evidence>
<comment type="caution">
    <text evidence="1">The sequence shown here is derived from an EMBL/GenBank/DDBJ whole genome shotgun (WGS) entry which is preliminary data.</text>
</comment>
<protein>
    <recommendedName>
        <fullName evidence="3">Oligopeptide transport ATP-binding protein OppF</fullName>
    </recommendedName>
</protein>
<gene>
    <name evidence="1" type="ORF">BEI59_06095</name>
</gene>
<proteinExistence type="predicted"/>
<dbReference type="SUPFAM" id="SSF52540">
    <property type="entry name" value="P-loop containing nucleoside triphosphate hydrolases"/>
    <property type="match status" value="1"/>
</dbReference>
<accession>A0A1E3UM50</accession>